<evidence type="ECO:0000313" key="2">
    <source>
        <dbReference type="EMBL" id="KAL2068892.1"/>
    </source>
</evidence>
<dbReference type="Proteomes" id="UP001595075">
    <property type="component" value="Unassembled WGS sequence"/>
</dbReference>
<dbReference type="EMBL" id="JAZHXI010000008">
    <property type="protein sequence ID" value="KAL2068892.1"/>
    <property type="molecule type" value="Genomic_DNA"/>
</dbReference>
<gene>
    <name evidence="2" type="ORF">VTL71DRAFT_15230</name>
</gene>
<protein>
    <submittedName>
        <fullName evidence="2">Uncharacterized protein</fullName>
    </submittedName>
</protein>
<name>A0ABR4CGQ4_9HELO</name>
<evidence type="ECO:0000256" key="1">
    <source>
        <dbReference type="SAM" id="MobiDB-lite"/>
    </source>
</evidence>
<reference evidence="2 3" key="1">
    <citation type="journal article" date="2024" name="Commun. Biol.">
        <title>Comparative genomic analysis of thermophilic fungi reveals convergent evolutionary adaptations and gene losses.</title>
        <authorList>
            <person name="Steindorff A.S."/>
            <person name="Aguilar-Pontes M.V."/>
            <person name="Robinson A.J."/>
            <person name="Andreopoulos B."/>
            <person name="LaButti K."/>
            <person name="Kuo A."/>
            <person name="Mondo S."/>
            <person name="Riley R."/>
            <person name="Otillar R."/>
            <person name="Haridas S."/>
            <person name="Lipzen A."/>
            <person name="Grimwood J."/>
            <person name="Schmutz J."/>
            <person name="Clum A."/>
            <person name="Reid I.D."/>
            <person name="Moisan M.C."/>
            <person name="Butler G."/>
            <person name="Nguyen T.T.M."/>
            <person name="Dewar K."/>
            <person name="Conant G."/>
            <person name="Drula E."/>
            <person name="Henrissat B."/>
            <person name="Hansel C."/>
            <person name="Singer S."/>
            <person name="Hutchinson M.I."/>
            <person name="de Vries R.P."/>
            <person name="Natvig D.O."/>
            <person name="Powell A.J."/>
            <person name="Tsang A."/>
            <person name="Grigoriev I.V."/>
        </authorList>
    </citation>
    <scope>NUCLEOTIDE SEQUENCE [LARGE SCALE GENOMIC DNA]</scope>
    <source>
        <strain evidence="2 3">CBS 494.80</strain>
    </source>
</reference>
<comment type="caution">
    <text evidence="2">The sequence shown here is derived from an EMBL/GenBank/DDBJ whole genome shotgun (WGS) entry which is preliminary data.</text>
</comment>
<accession>A0ABR4CGQ4</accession>
<organism evidence="2 3">
    <name type="scientific">Oculimacula yallundae</name>
    <dbReference type="NCBI Taxonomy" id="86028"/>
    <lineage>
        <taxon>Eukaryota</taxon>
        <taxon>Fungi</taxon>
        <taxon>Dikarya</taxon>
        <taxon>Ascomycota</taxon>
        <taxon>Pezizomycotina</taxon>
        <taxon>Leotiomycetes</taxon>
        <taxon>Helotiales</taxon>
        <taxon>Ploettnerulaceae</taxon>
        <taxon>Oculimacula</taxon>
    </lineage>
</organism>
<feature type="region of interest" description="Disordered" evidence="1">
    <location>
        <begin position="35"/>
        <end position="54"/>
    </location>
</feature>
<proteinExistence type="predicted"/>
<keyword evidence="3" id="KW-1185">Reference proteome</keyword>
<sequence length="401" mass="46111">MVSRLGFSERRSGSRGRKNPRVIELELYYVNGSMQKVEKEDQEPNSPTGQLDKSTIYTHFDDSRFMRGRYAHAGSKESLAYAYDWLKTCISSHKFCQRLDEMHTLLPRRVIDVGGPDNNPSLNLSLEAEKGHGSLSAIAREGMVPGRTGVWPSLLTLKSDRLPAIAALAKVWQRHPDGTERSYRSLDANEINPRWFNSKYPSWAWISCDWAVTFPGRRPDVKDRDLAHVDDVQLHHKSGIYGEVESGSIVLTAHCYFTSNVQDPEQYDPLFPKFQSYLAKEVRLQYEYRERHEIFAGQLFAVLLMISAETTGKAGKSFEPSTGLMMPSFSSGYLIKTEFLILQTIQHTELDRRGQPTKYRRVGRLTLYCWMTREERPINDRGTLVLEMRKTPWPRRILTIV</sequence>
<evidence type="ECO:0000313" key="3">
    <source>
        <dbReference type="Proteomes" id="UP001595075"/>
    </source>
</evidence>
<feature type="compositionally biased region" description="Polar residues" evidence="1">
    <location>
        <begin position="44"/>
        <end position="54"/>
    </location>
</feature>